<organism evidence="1 2">
    <name type="scientific">Amorphotheca resinae ATCC 22711</name>
    <dbReference type="NCBI Taxonomy" id="857342"/>
    <lineage>
        <taxon>Eukaryota</taxon>
        <taxon>Fungi</taxon>
        <taxon>Dikarya</taxon>
        <taxon>Ascomycota</taxon>
        <taxon>Pezizomycotina</taxon>
        <taxon>Leotiomycetes</taxon>
        <taxon>Helotiales</taxon>
        <taxon>Amorphothecaceae</taxon>
        <taxon>Amorphotheca</taxon>
    </lineage>
</organism>
<dbReference type="RefSeq" id="XP_024725049.1">
    <property type="nucleotide sequence ID" value="XM_024863272.1"/>
</dbReference>
<dbReference type="GeneID" id="36571353"/>
<accession>A0A2T3BDS1</accession>
<reference evidence="1 2" key="1">
    <citation type="journal article" date="2018" name="New Phytol.">
        <title>Comparative genomics and transcriptomics depict ericoid mycorrhizal fungi as versatile saprotrophs and plant mutualists.</title>
        <authorList>
            <person name="Martino E."/>
            <person name="Morin E."/>
            <person name="Grelet G.A."/>
            <person name="Kuo A."/>
            <person name="Kohler A."/>
            <person name="Daghino S."/>
            <person name="Barry K.W."/>
            <person name="Cichocki N."/>
            <person name="Clum A."/>
            <person name="Dockter R.B."/>
            <person name="Hainaut M."/>
            <person name="Kuo R.C."/>
            <person name="LaButti K."/>
            <person name="Lindahl B.D."/>
            <person name="Lindquist E.A."/>
            <person name="Lipzen A."/>
            <person name="Khouja H.R."/>
            <person name="Magnuson J."/>
            <person name="Murat C."/>
            <person name="Ohm R.A."/>
            <person name="Singer S.W."/>
            <person name="Spatafora J.W."/>
            <person name="Wang M."/>
            <person name="Veneault-Fourrey C."/>
            <person name="Henrissat B."/>
            <person name="Grigoriev I.V."/>
            <person name="Martin F.M."/>
            <person name="Perotto S."/>
        </authorList>
    </citation>
    <scope>NUCLEOTIDE SEQUENCE [LARGE SCALE GENOMIC DNA]</scope>
    <source>
        <strain evidence="1 2">ATCC 22711</strain>
    </source>
</reference>
<dbReference type="AlphaFoldDB" id="A0A2T3BDS1"/>
<name>A0A2T3BDS1_AMORE</name>
<keyword evidence="2" id="KW-1185">Reference proteome</keyword>
<evidence type="ECO:0000313" key="1">
    <source>
        <dbReference type="EMBL" id="PSS27524.1"/>
    </source>
</evidence>
<protein>
    <submittedName>
        <fullName evidence="1">Uncharacterized protein</fullName>
    </submittedName>
</protein>
<dbReference type="Proteomes" id="UP000241818">
    <property type="component" value="Unassembled WGS sequence"/>
</dbReference>
<gene>
    <name evidence="1" type="ORF">M430DRAFT_155205</name>
</gene>
<dbReference type="InParanoid" id="A0A2T3BDS1"/>
<evidence type="ECO:0000313" key="2">
    <source>
        <dbReference type="Proteomes" id="UP000241818"/>
    </source>
</evidence>
<sequence length="209" mass="23074">MLGTGVERYAARSAIAYLRPPLMLYEDYLDNRLCSSRLTMAAVDGECMGRNLSSTTLKQTFLSFRSCLHVSTSSSRRPIFCLGISFQQSKPTIDSIVSVPVDLALKVTTSLISVRSIPVLPVICTPPVQPASLPKPSFFDVPKLVPWCPDLQHAQIGIELPVIPRFVPVVAVQNETAACAARVTTVMYVLDFAERLNVKEKYCYLTHLP</sequence>
<proteinExistence type="predicted"/>
<dbReference type="EMBL" id="KZ679006">
    <property type="protein sequence ID" value="PSS27524.1"/>
    <property type="molecule type" value="Genomic_DNA"/>
</dbReference>